<reference evidence="1 2" key="1">
    <citation type="submission" date="2018-01" db="EMBL/GenBank/DDBJ databases">
        <authorList>
            <person name="Clerissi C."/>
        </authorList>
    </citation>
    <scope>NUCLEOTIDE SEQUENCE [LARGE SCALE GENOMIC DNA]</scope>
    <source>
        <strain evidence="1">Cupriavidus taiwanensis LMG 19430</strain>
    </source>
</reference>
<evidence type="ECO:0000313" key="2">
    <source>
        <dbReference type="Proteomes" id="UP000257016"/>
    </source>
</evidence>
<dbReference type="EMBL" id="OFSN01000019">
    <property type="protein sequence ID" value="SOY71838.1"/>
    <property type="molecule type" value="Genomic_DNA"/>
</dbReference>
<sequence>MYLCDGVAMSRVRPQPDQLSGTASLMALRHQIGPIMCPLFPGRPALLQPGLP</sequence>
<evidence type="ECO:0000313" key="1">
    <source>
        <dbReference type="EMBL" id="SOY71838.1"/>
    </source>
</evidence>
<accession>A0A976AA73</accession>
<proteinExistence type="predicted"/>
<comment type="caution">
    <text evidence="1">The sequence shown here is derived from an EMBL/GenBank/DDBJ whole genome shotgun (WGS) entry which is preliminary data.</text>
</comment>
<organism evidence="1 2">
    <name type="scientific">Cupriavidus taiwanensis</name>
    <dbReference type="NCBI Taxonomy" id="164546"/>
    <lineage>
        <taxon>Bacteria</taxon>
        <taxon>Pseudomonadati</taxon>
        <taxon>Pseudomonadota</taxon>
        <taxon>Betaproteobacteria</taxon>
        <taxon>Burkholderiales</taxon>
        <taxon>Burkholderiaceae</taxon>
        <taxon>Cupriavidus</taxon>
    </lineage>
</organism>
<name>A0A976AA73_9BURK</name>
<dbReference type="AlphaFoldDB" id="A0A976AA73"/>
<gene>
    <name evidence="1" type="ORF">CBM2586_B130558</name>
</gene>
<dbReference type="Proteomes" id="UP000257016">
    <property type="component" value="Unassembled WGS sequence"/>
</dbReference>
<protein>
    <submittedName>
        <fullName evidence="1">Uncharacterized protein</fullName>
    </submittedName>
</protein>